<organism evidence="1 2">
    <name type="scientific">Arabidopsis thaliana</name>
    <name type="common">Mouse-ear cress</name>
    <dbReference type="NCBI Taxonomy" id="3702"/>
    <lineage>
        <taxon>Eukaryota</taxon>
        <taxon>Viridiplantae</taxon>
        <taxon>Streptophyta</taxon>
        <taxon>Embryophyta</taxon>
        <taxon>Tracheophyta</taxon>
        <taxon>Spermatophyta</taxon>
        <taxon>Magnoliopsida</taxon>
        <taxon>eudicotyledons</taxon>
        <taxon>Gunneridae</taxon>
        <taxon>Pentapetalae</taxon>
        <taxon>rosids</taxon>
        <taxon>malvids</taxon>
        <taxon>Brassicales</taxon>
        <taxon>Brassicaceae</taxon>
        <taxon>Camelineae</taxon>
        <taxon>Arabidopsis</taxon>
    </lineage>
</organism>
<dbReference type="AlphaFoldDB" id="A0A7G2E1M1"/>
<evidence type="ECO:0000313" key="1">
    <source>
        <dbReference type="EMBL" id="CAD5314639.1"/>
    </source>
</evidence>
<dbReference type="Proteomes" id="UP000516314">
    <property type="component" value="Chromosome 1"/>
</dbReference>
<accession>A0A7G2E1M1</accession>
<reference evidence="1 2" key="1">
    <citation type="submission" date="2020-09" db="EMBL/GenBank/DDBJ databases">
        <authorList>
            <person name="Ashkenazy H."/>
        </authorList>
    </citation>
    <scope>NUCLEOTIDE SEQUENCE [LARGE SCALE GENOMIC DNA]</scope>
    <source>
        <strain evidence="2">cv. Cdm-0</strain>
    </source>
</reference>
<sequence length="60" mass="6301">MAGGSKSPASSLEDGKAYVNAVKVALEEAEPCKISRDGYGYFQCTHAGPLERSPESVVLV</sequence>
<protein>
    <submittedName>
        <fullName evidence="1">(thale cress) hypothetical protein</fullName>
    </submittedName>
</protein>
<dbReference type="EMBL" id="LR881466">
    <property type="protein sequence ID" value="CAD5314639.1"/>
    <property type="molecule type" value="Genomic_DNA"/>
</dbReference>
<evidence type="ECO:0000313" key="2">
    <source>
        <dbReference type="Proteomes" id="UP000516314"/>
    </source>
</evidence>
<gene>
    <name evidence="1" type="ORF">AT9943_LOCUS3063</name>
</gene>
<proteinExistence type="predicted"/>
<name>A0A7G2E1M1_ARATH</name>